<reference evidence="2 3" key="1">
    <citation type="submission" date="2020-10" db="EMBL/GenBank/DDBJ databases">
        <title>Connecting structure to function with the recovery of over 1000 high-quality activated sludge metagenome-assembled genomes encoding full-length rRNA genes using long-read sequencing.</title>
        <authorList>
            <person name="Singleton C.M."/>
            <person name="Petriglieri F."/>
            <person name="Kristensen J.M."/>
            <person name="Kirkegaard R.H."/>
            <person name="Michaelsen T.Y."/>
            <person name="Andersen M.H."/>
            <person name="Karst S.M."/>
            <person name="Dueholm M.S."/>
            <person name="Nielsen P.H."/>
            <person name="Albertsen M."/>
        </authorList>
    </citation>
    <scope>NUCLEOTIDE SEQUENCE [LARGE SCALE GENOMIC DNA]</scope>
    <source>
        <strain evidence="2">OdNE_18-Q3-R46-58_MAXAC.008</strain>
    </source>
</reference>
<evidence type="ECO:0000313" key="3">
    <source>
        <dbReference type="Proteomes" id="UP000709959"/>
    </source>
</evidence>
<feature type="transmembrane region" description="Helical" evidence="1">
    <location>
        <begin position="374"/>
        <end position="394"/>
    </location>
</feature>
<proteinExistence type="predicted"/>
<keyword evidence="1" id="KW-0472">Membrane</keyword>
<keyword evidence="1" id="KW-0812">Transmembrane</keyword>
<evidence type="ECO:0008006" key="4">
    <source>
        <dbReference type="Google" id="ProtNLM"/>
    </source>
</evidence>
<protein>
    <recommendedName>
        <fullName evidence="4">DUF3999 domain-containing protein</fullName>
    </recommendedName>
</protein>
<dbReference type="Proteomes" id="UP000709959">
    <property type="component" value="Unassembled WGS sequence"/>
</dbReference>
<name>A0A936K589_9BACT</name>
<sequence>MKRAALLLLLLVGCAREDRASLHRRPISPAPASGWARLPLDAESQRQQAGAWIGDAAGRAIPFIEAREGLWESRSLPLENLLTGKDGEGHPTVEFSMRLPEGWQVGERESLKLDLDLEGATPWVAQVKAERQREGGAFIAYDPLSPLHLYDLSPSGSRRSLDLPWDGQRYRLTLLASQGQAPRIRGISVRAEARPEALEAELALDPALISEPGQPRTWRLSLPDEDRIVGLDLVLVPPAAPLRPEIRLSEGQKESRDVYCSDLVWNLPALNSKASRIALAPVQARTLTFTLPEGATPLSARILVRRQTLIFPAEAGQAYALHLGGEAKRAPGSLGALPSIRTLASRAPLSLGVREPDDQGLPRMERTDQRARPWMPWVAGLALLVLGAAALRLFRPEENRKA</sequence>
<accession>A0A936K589</accession>
<gene>
    <name evidence="2" type="ORF">IPN91_05685</name>
</gene>
<dbReference type="EMBL" id="JADKCH010000003">
    <property type="protein sequence ID" value="MBK8572133.1"/>
    <property type="molecule type" value="Genomic_DNA"/>
</dbReference>
<comment type="caution">
    <text evidence="2">The sequence shown here is derived from an EMBL/GenBank/DDBJ whole genome shotgun (WGS) entry which is preliminary data.</text>
</comment>
<dbReference type="AlphaFoldDB" id="A0A936K589"/>
<evidence type="ECO:0000256" key="1">
    <source>
        <dbReference type="SAM" id="Phobius"/>
    </source>
</evidence>
<keyword evidence="1" id="KW-1133">Transmembrane helix</keyword>
<organism evidence="2 3">
    <name type="scientific">Candidatus Geothrix odensensis</name>
    <dbReference type="NCBI Taxonomy" id="2954440"/>
    <lineage>
        <taxon>Bacteria</taxon>
        <taxon>Pseudomonadati</taxon>
        <taxon>Acidobacteriota</taxon>
        <taxon>Holophagae</taxon>
        <taxon>Holophagales</taxon>
        <taxon>Holophagaceae</taxon>
        <taxon>Geothrix</taxon>
    </lineage>
</organism>
<evidence type="ECO:0000313" key="2">
    <source>
        <dbReference type="EMBL" id="MBK8572133.1"/>
    </source>
</evidence>